<accession>A0A0P7BFX8</accession>
<name>A0A0P7BFX8_9BACT</name>
<dbReference type="OrthoDB" id="976756at2"/>
<dbReference type="RefSeq" id="WP_055144206.1">
    <property type="nucleotide sequence ID" value="NZ_JXSZ01000005.1"/>
</dbReference>
<organism evidence="1 2">
    <name type="scientific">Jiulongibacter sediminis</name>
    <dbReference type="NCBI Taxonomy" id="1605367"/>
    <lineage>
        <taxon>Bacteria</taxon>
        <taxon>Pseudomonadati</taxon>
        <taxon>Bacteroidota</taxon>
        <taxon>Cytophagia</taxon>
        <taxon>Cytophagales</taxon>
        <taxon>Leadbetterellaceae</taxon>
        <taxon>Jiulongibacter</taxon>
    </lineage>
</organism>
<sequence length="197" mass="21359">MGDYMTADVKKDPQYGTPVFDLIAIATSCPNEINTHKRDKVILKSDDHNITGIPAGGSQLFRLKLTNESESSEERTYYLRYVPGQSTSGAVVNIEGLGAGPFDALLANNSSHEFATSIGLFDPNVTNFELFFEAFEECTAGNPSGADFKTKVKAEFDDVISPIILSAPKDGIALNSRNPYLGINFIICVAGLFPPRD</sequence>
<gene>
    <name evidence="1" type="ORF">AFM12_04205</name>
</gene>
<dbReference type="STRING" id="1605367.AFM12_04205"/>
<keyword evidence="2" id="KW-1185">Reference proteome</keyword>
<dbReference type="Proteomes" id="UP000050454">
    <property type="component" value="Unassembled WGS sequence"/>
</dbReference>
<reference evidence="1 2" key="1">
    <citation type="submission" date="2015-07" db="EMBL/GenBank/DDBJ databases">
        <title>The draft genome sequence of Leadbetterella sp. JN14-9.</title>
        <authorList>
            <person name="Liu Y."/>
            <person name="Du J."/>
            <person name="Shao Z."/>
        </authorList>
    </citation>
    <scope>NUCLEOTIDE SEQUENCE [LARGE SCALE GENOMIC DNA]</scope>
    <source>
        <strain evidence="1 2">JN14-9</strain>
    </source>
</reference>
<proteinExistence type="predicted"/>
<dbReference type="AlphaFoldDB" id="A0A0P7BFX8"/>
<evidence type="ECO:0000313" key="2">
    <source>
        <dbReference type="Proteomes" id="UP000050454"/>
    </source>
</evidence>
<dbReference type="EMBL" id="LGTQ01000005">
    <property type="protein sequence ID" value="KPM49783.1"/>
    <property type="molecule type" value="Genomic_DNA"/>
</dbReference>
<protein>
    <submittedName>
        <fullName evidence="1">Uncharacterized protein</fullName>
    </submittedName>
</protein>
<evidence type="ECO:0000313" key="1">
    <source>
        <dbReference type="EMBL" id="KPM49783.1"/>
    </source>
</evidence>
<comment type="caution">
    <text evidence="1">The sequence shown here is derived from an EMBL/GenBank/DDBJ whole genome shotgun (WGS) entry which is preliminary data.</text>
</comment>